<evidence type="ECO:0000259" key="2">
    <source>
        <dbReference type="Pfam" id="PF02120"/>
    </source>
</evidence>
<evidence type="ECO:0000256" key="1">
    <source>
        <dbReference type="SAM" id="MobiDB-lite"/>
    </source>
</evidence>
<dbReference type="Pfam" id="PF02120">
    <property type="entry name" value="Flg_hook"/>
    <property type="match status" value="1"/>
</dbReference>
<dbReference type="PANTHER" id="PTHR37533">
    <property type="entry name" value="FLAGELLAR HOOK-LENGTH CONTROL PROTEIN"/>
    <property type="match status" value="1"/>
</dbReference>
<name>A0A2K8MGM7_9SPHN</name>
<dbReference type="Gene3D" id="3.30.750.140">
    <property type="match status" value="1"/>
</dbReference>
<proteinExistence type="predicted"/>
<feature type="region of interest" description="Disordered" evidence="1">
    <location>
        <begin position="26"/>
        <end position="65"/>
    </location>
</feature>
<keyword evidence="4" id="KW-1185">Reference proteome</keyword>
<reference evidence="3 4" key="1">
    <citation type="submission" date="2017-11" db="EMBL/GenBank/DDBJ databases">
        <title>Complete genome sequence of Sphingomonas sp. Strain Cra20, a psychrotolerant potential plant growth promoting rhizobacteria.</title>
        <authorList>
            <person name="Luo Y."/>
        </authorList>
    </citation>
    <scope>NUCLEOTIDE SEQUENCE [LARGE SCALE GENOMIC DNA]</scope>
    <source>
        <strain evidence="3 4">Cra20</strain>
    </source>
</reference>
<evidence type="ECO:0000313" key="3">
    <source>
        <dbReference type="EMBL" id="ATY33013.1"/>
    </source>
</evidence>
<dbReference type="InterPro" id="IPR038610">
    <property type="entry name" value="FliK-like_C_sf"/>
</dbReference>
<dbReference type="EMBL" id="CP024923">
    <property type="protein sequence ID" value="ATY33013.1"/>
    <property type="molecule type" value="Genomic_DNA"/>
</dbReference>
<dbReference type="InterPro" id="IPR052563">
    <property type="entry name" value="FliK"/>
</dbReference>
<dbReference type="PANTHER" id="PTHR37533:SF2">
    <property type="entry name" value="FLAGELLAR HOOK-LENGTH CONTROL PROTEIN"/>
    <property type="match status" value="1"/>
</dbReference>
<protein>
    <recommendedName>
        <fullName evidence="2">Flagellar hook-length control protein-like C-terminal domain-containing protein</fullName>
    </recommendedName>
</protein>
<dbReference type="AlphaFoldDB" id="A0A2K8MGM7"/>
<dbReference type="RefSeq" id="WP_100282818.1">
    <property type="nucleotide sequence ID" value="NZ_CP024923.1"/>
</dbReference>
<dbReference type="InterPro" id="IPR021136">
    <property type="entry name" value="Flagellar_hook_control-like_C"/>
</dbReference>
<organism evidence="3 4">
    <name type="scientific">Sphingomonas psychrotolerans</name>
    <dbReference type="NCBI Taxonomy" id="1327635"/>
    <lineage>
        <taxon>Bacteria</taxon>
        <taxon>Pseudomonadati</taxon>
        <taxon>Pseudomonadota</taxon>
        <taxon>Alphaproteobacteria</taxon>
        <taxon>Sphingomonadales</taxon>
        <taxon>Sphingomonadaceae</taxon>
        <taxon>Sphingomonas</taxon>
    </lineage>
</organism>
<dbReference type="Proteomes" id="UP000229081">
    <property type="component" value="Chromosome"/>
</dbReference>
<accession>A0A2K8MGM7</accession>
<gene>
    <name evidence="3" type="ORF">CVN68_14425</name>
</gene>
<feature type="domain" description="Flagellar hook-length control protein-like C-terminal" evidence="2">
    <location>
        <begin position="363"/>
        <end position="441"/>
    </location>
</feature>
<dbReference type="KEGG" id="sphc:CVN68_14425"/>
<sequence>MLASGAASSFALALGALVLPRADAPVAEGDGDALLPGRQMVADAGKDLPELPTTADSDSAEEQDAPKDGADIAFAWFAIAPTPEPVPSPPGVAAAVMAVAIEPEGPAATEAVALPGSTAPLLGEADADVGTPTASVAPEATVESVLARLPTPAFATPKHAEALPIPTGEAPDIAGPKAPKPACPAAETAADAAPLIPSATVARPVAATVPGAQPVPRAEGAALPPAVVELATQLPFVLHEASVRALEAAIPPAKRASEQVRSAPGPSKRAPTMQPLRSPTVAAPLLTPIPLAIEGASAAGTPAASAPLRPATGVESAALAILAPAADAAQPQAAPAPVDVQQAALDTRRQEWVGKMVEHIEALRDAAPVRETRLSLAPEALGKVEVSIRCEGDRVHVHFTTETQAARQLIADAQPRLGELAEARGLKLGQTSFESGTAGQGANRDSREQPAQPQSLKPHPANPESAVGPADDDRIA</sequence>
<dbReference type="CDD" id="cd17470">
    <property type="entry name" value="T3SS_Flik_C"/>
    <property type="match status" value="1"/>
</dbReference>
<feature type="region of interest" description="Disordered" evidence="1">
    <location>
        <begin position="252"/>
        <end position="275"/>
    </location>
</feature>
<evidence type="ECO:0000313" key="4">
    <source>
        <dbReference type="Proteomes" id="UP000229081"/>
    </source>
</evidence>
<feature type="region of interest" description="Disordered" evidence="1">
    <location>
        <begin position="428"/>
        <end position="476"/>
    </location>
</feature>